<evidence type="ECO:0000256" key="7">
    <source>
        <dbReference type="ARBA" id="ARBA00022840"/>
    </source>
</evidence>
<dbReference type="InterPro" id="IPR050086">
    <property type="entry name" value="MetN_ABC_transporter-like"/>
</dbReference>
<dbReference type="InterPro" id="IPR017871">
    <property type="entry name" value="ABC_transporter-like_CS"/>
</dbReference>
<comment type="similarity">
    <text evidence="2">Belongs to the ABC transporter superfamily.</text>
</comment>
<organism evidence="10 11">
    <name type="scientific">Paraburkholderia metrosideri</name>
    <dbReference type="NCBI Taxonomy" id="580937"/>
    <lineage>
        <taxon>Bacteria</taxon>
        <taxon>Pseudomonadati</taxon>
        <taxon>Pseudomonadota</taxon>
        <taxon>Betaproteobacteria</taxon>
        <taxon>Burkholderiales</taxon>
        <taxon>Burkholderiaceae</taxon>
        <taxon>Paraburkholderia</taxon>
    </lineage>
</organism>
<dbReference type="EMBL" id="JAQQCF010000019">
    <property type="protein sequence ID" value="MFM0639282.1"/>
    <property type="molecule type" value="Genomic_DNA"/>
</dbReference>
<keyword evidence="8" id="KW-0472">Membrane</keyword>
<dbReference type="PROSITE" id="PS00211">
    <property type="entry name" value="ABC_TRANSPORTER_1"/>
    <property type="match status" value="1"/>
</dbReference>
<keyword evidence="6" id="KW-0547">Nucleotide-binding</keyword>
<feature type="domain" description="ABC transporter" evidence="9">
    <location>
        <begin position="1"/>
        <end position="232"/>
    </location>
</feature>
<dbReference type="InterPro" id="IPR003439">
    <property type="entry name" value="ABC_transporter-like_ATP-bd"/>
</dbReference>
<reference evidence="10 11" key="1">
    <citation type="journal article" date="2024" name="Chem. Sci.">
        <title>Discovery of megapolipeptins by genome mining of a Burkholderiales bacteria collection.</title>
        <authorList>
            <person name="Paulo B.S."/>
            <person name="Recchia M.J.J."/>
            <person name="Lee S."/>
            <person name="Fergusson C.H."/>
            <person name="Romanowski S.B."/>
            <person name="Hernandez A."/>
            <person name="Krull N."/>
            <person name="Liu D.Y."/>
            <person name="Cavanagh H."/>
            <person name="Bos A."/>
            <person name="Gray C.A."/>
            <person name="Murphy B.T."/>
            <person name="Linington R.G."/>
            <person name="Eustaquio A.S."/>
        </authorList>
    </citation>
    <scope>NUCLEOTIDE SEQUENCE [LARGE SCALE GENOMIC DNA]</scope>
    <source>
        <strain evidence="10 11">RL17-338-BIC-A</strain>
    </source>
</reference>
<keyword evidence="4" id="KW-1003">Cell membrane</keyword>
<evidence type="ECO:0000256" key="8">
    <source>
        <dbReference type="ARBA" id="ARBA00023136"/>
    </source>
</evidence>
<evidence type="ECO:0000313" key="10">
    <source>
        <dbReference type="EMBL" id="MFM0639282.1"/>
    </source>
</evidence>
<evidence type="ECO:0000256" key="2">
    <source>
        <dbReference type="ARBA" id="ARBA00005417"/>
    </source>
</evidence>
<proteinExistence type="inferred from homology"/>
<dbReference type="PROSITE" id="PS50893">
    <property type="entry name" value="ABC_TRANSPORTER_2"/>
    <property type="match status" value="1"/>
</dbReference>
<dbReference type="InterPro" id="IPR003593">
    <property type="entry name" value="AAA+_ATPase"/>
</dbReference>
<evidence type="ECO:0000256" key="4">
    <source>
        <dbReference type="ARBA" id="ARBA00022475"/>
    </source>
</evidence>
<accession>A0ABW9DWF5</accession>
<name>A0ABW9DWF5_9BURK</name>
<evidence type="ECO:0000256" key="6">
    <source>
        <dbReference type="ARBA" id="ARBA00022741"/>
    </source>
</evidence>
<dbReference type="GO" id="GO:0005524">
    <property type="term" value="F:ATP binding"/>
    <property type="evidence" value="ECO:0007669"/>
    <property type="project" value="UniProtKB-KW"/>
</dbReference>
<evidence type="ECO:0000256" key="1">
    <source>
        <dbReference type="ARBA" id="ARBA00004202"/>
    </source>
</evidence>
<gene>
    <name evidence="10" type="ORF">PQQ63_21580</name>
</gene>
<dbReference type="PIRSF" id="PIRSF039085">
    <property type="entry name" value="ABC_ATPase_HisP"/>
    <property type="match status" value="1"/>
</dbReference>
<dbReference type="Proteomes" id="UP001629432">
    <property type="component" value="Unassembled WGS sequence"/>
</dbReference>
<keyword evidence="5" id="KW-0997">Cell inner membrane</keyword>
<comment type="subcellular location">
    <subcellularLocation>
        <location evidence="1">Cell membrane</location>
        <topology evidence="1">Peripheral membrane protein</topology>
    </subcellularLocation>
</comment>
<evidence type="ECO:0000313" key="11">
    <source>
        <dbReference type="Proteomes" id="UP001629432"/>
    </source>
</evidence>
<dbReference type="InterPro" id="IPR030679">
    <property type="entry name" value="ABC_ATPase_HisP-typ"/>
</dbReference>
<dbReference type="SMART" id="SM00382">
    <property type="entry name" value="AAA"/>
    <property type="match status" value="1"/>
</dbReference>
<evidence type="ECO:0000256" key="5">
    <source>
        <dbReference type="ARBA" id="ARBA00022519"/>
    </source>
</evidence>
<dbReference type="Pfam" id="PF00005">
    <property type="entry name" value="ABC_tran"/>
    <property type="match status" value="1"/>
</dbReference>
<dbReference type="PANTHER" id="PTHR43166">
    <property type="entry name" value="AMINO ACID IMPORT ATP-BINDING PROTEIN"/>
    <property type="match status" value="1"/>
</dbReference>
<dbReference type="SUPFAM" id="SSF52540">
    <property type="entry name" value="P-loop containing nucleoside triphosphate hydrolases"/>
    <property type="match status" value="1"/>
</dbReference>
<comment type="caution">
    <text evidence="10">The sequence shown here is derived from an EMBL/GenBank/DDBJ whole genome shotgun (WGS) entry which is preliminary data.</text>
</comment>
<keyword evidence="11" id="KW-1185">Reference proteome</keyword>
<dbReference type="PANTHER" id="PTHR43166:SF35">
    <property type="entry name" value="L-CYSTINE IMPORT ATP-BINDING PROTEIN TCYN"/>
    <property type="match status" value="1"/>
</dbReference>
<evidence type="ECO:0000259" key="9">
    <source>
        <dbReference type="PROSITE" id="PS50893"/>
    </source>
</evidence>
<keyword evidence="3" id="KW-0813">Transport</keyword>
<dbReference type="Gene3D" id="3.40.50.300">
    <property type="entry name" value="P-loop containing nucleotide triphosphate hydrolases"/>
    <property type="match status" value="1"/>
</dbReference>
<sequence>MLDDFYLDVREGEIVALLGPSGCGKSTLLRCVTWLEPPDDGFIEVGGKPFGRTRVGAGVIENQSRTAIDRMRPSIGLVFQQLNLWPHMTALENVVRAQCVVLGRPRAEAERRGESLLSRLGLGAFAKRPVHSLSGGQRQRVAIARALAMDPAVMLFDEPTSALDPELVGEVLALLKTLASQGTTMLVVTHSVGFAAALANRIAFMEGGRIVEEGAPQSLLASPRTERLRAFLQHAAPERLGTVAPVAAG</sequence>
<protein>
    <submittedName>
        <fullName evidence="10">Amino acid ABC transporter ATP-binding protein</fullName>
    </submittedName>
</protein>
<dbReference type="RefSeq" id="WP_408233033.1">
    <property type="nucleotide sequence ID" value="NZ_JAQQCF010000019.1"/>
</dbReference>
<dbReference type="InterPro" id="IPR027417">
    <property type="entry name" value="P-loop_NTPase"/>
</dbReference>
<evidence type="ECO:0000256" key="3">
    <source>
        <dbReference type="ARBA" id="ARBA00022448"/>
    </source>
</evidence>
<keyword evidence="7 10" id="KW-0067">ATP-binding</keyword>